<name>E8T7V8_MESCW</name>
<dbReference type="Proteomes" id="UP000007471">
    <property type="component" value="Chromosome"/>
</dbReference>
<dbReference type="STRING" id="765698.Mesci_3842"/>
<dbReference type="RefSeq" id="WP_013531625.1">
    <property type="nucleotide sequence ID" value="NC_014923.1"/>
</dbReference>
<protein>
    <submittedName>
        <fullName evidence="1">Uncharacterized protein</fullName>
    </submittedName>
</protein>
<dbReference type="EMBL" id="CP002447">
    <property type="protein sequence ID" value="ADV12959.1"/>
    <property type="molecule type" value="Genomic_DNA"/>
</dbReference>
<dbReference type="AlphaFoldDB" id="E8T7V8"/>
<accession>E8T7V8</accession>
<dbReference type="KEGG" id="mci:Mesci_3842"/>
<organism evidence="1 2">
    <name type="scientific">Mesorhizobium ciceri biovar biserrulae (strain HAMBI 2942 / LMG 23838 / WSM1271)</name>
    <dbReference type="NCBI Taxonomy" id="765698"/>
    <lineage>
        <taxon>Bacteria</taxon>
        <taxon>Pseudomonadati</taxon>
        <taxon>Pseudomonadota</taxon>
        <taxon>Alphaproteobacteria</taxon>
        <taxon>Hyphomicrobiales</taxon>
        <taxon>Phyllobacteriaceae</taxon>
        <taxon>Mesorhizobium</taxon>
    </lineage>
</organism>
<dbReference type="HOGENOM" id="CLU_1407315_0_0_5"/>
<evidence type="ECO:0000313" key="1">
    <source>
        <dbReference type="EMBL" id="ADV12959.1"/>
    </source>
</evidence>
<reference evidence="2" key="1">
    <citation type="submission" date="2011-01" db="EMBL/GenBank/DDBJ databases">
        <title>Complete sequence of chromosome of Mesorhizobium ciceri bv. biserrulae WSM1271.</title>
        <authorList>
            <person name="Lucas S."/>
            <person name="Copeland A."/>
            <person name="Lapidus A."/>
            <person name="Cheng J.-F."/>
            <person name="Goodwin L."/>
            <person name="Pitluck S."/>
            <person name="Teshima H."/>
            <person name="Detter J.C."/>
            <person name="Han C."/>
            <person name="Tapia R."/>
            <person name="Land M."/>
            <person name="Hauser L."/>
            <person name="Kyrpides N."/>
            <person name="Ivanova N."/>
            <person name="Nandasena K."/>
            <person name="Reeve W.G."/>
            <person name="Howieson J.G."/>
            <person name="O'Hara G."/>
            <person name="Tiwari R.P."/>
            <person name="Woyke T."/>
        </authorList>
    </citation>
    <scope>NUCLEOTIDE SEQUENCE [LARGE SCALE GENOMIC DNA]</scope>
    <source>
        <strain evidence="2">HAMBI 2942 / LMG 23838 / WSM1271</strain>
    </source>
</reference>
<sequence length="193" mass="22041">MPKGYKGREKTERLHMLISPEELEAVDNWQHANKVATRSDAMRRLVQIGMRTVRSMPSIVKDVADVLDLAAEATDIPELVLAGLEVEDAPQVEVDKAIAHRLFDSVNFVFNRQIEAQDNLFRLLVEIAPLINNPALSEAIKDADRLAAEEYPNEEVLLAIGASRKVQLEWWRKRRDKIQAQRQQAHEKREVSE</sequence>
<evidence type="ECO:0000313" key="2">
    <source>
        <dbReference type="Proteomes" id="UP000007471"/>
    </source>
</evidence>
<gene>
    <name evidence="1" type="ordered locus">Mesci_3842</name>
</gene>
<dbReference type="OrthoDB" id="7745180at2"/>
<proteinExistence type="predicted"/>